<dbReference type="Proteomes" id="UP001428817">
    <property type="component" value="Unassembled WGS sequence"/>
</dbReference>
<evidence type="ECO:0000313" key="9">
    <source>
        <dbReference type="EMBL" id="GAA5169801.1"/>
    </source>
</evidence>
<comment type="caution">
    <text evidence="9">The sequence shown here is derived from an EMBL/GenBank/DDBJ whole genome shotgun (WGS) entry which is preliminary data.</text>
</comment>
<accession>A0ABP9QZB7</accession>
<keyword evidence="10" id="KW-1185">Reference proteome</keyword>
<comment type="similarity">
    <text evidence="2 7">Belongs to the DedA family.</text>
</comment>
<feature type="domain" description="VTT" evidence="8">
    <location>
        <begin position="39"/>
        <end position="166"/>
    </location>
</feature>
<keyword evidence="3 7" id="KW-1003">Cell membrane</keyword>
<evidence type="ECO:0000256" key="2">
    <source>
        <dbReference type="ARBA" id="ARBA00010792"/>
    </source>
</evidence>
<evidence type="ECO:0000313" key="10">
    <source>
        <dbReference type="Proteomes" id="UP001428817"/>
    </source>
</evidence>
<feature type="transmembrane region" description="Helical" evidence="7">
    <location>
        <begin position="19"/>
        <end position="39"/>
    </location>
</feature>
<feature type="transmembrane region" description="Helical" evidence="7">
    <location>
        <begin position="59"/>
        <end position="83"/>
    </location>
</feature>
<dbReference type="InterPro" id="IPR032818">
    <property type="entry name" value="DedA-like"/>
</dbReference>
<keyword evidence="5 7" id="KW-1133">Transmembrane helix</keyword>
<feature type="transmembrane region" description="Helical" evidence="7">
    <location>
        <begin position="147"/>
        <end position="169"/>
    </location>
</feature>
<dbReference type="InterPro" id="IPR032816">
    <property type="entry name" value="VTT_dom"/>
</dbReference>
<dbReference type="EMBL" id="BAABJP010000043">
    <property type="protein sequence ID" value="GAA5169801.1"/>
    <property type="molecule type" value="Genomic_DNA"/>
</dbReference>
<evidence type="ECO:0000256" key="3">
    <source>
        <dbReference type="ARBA" id="ARBA00022475"/>
    </source>
</evidence>
<evidence type="ECO:0000259" key="8">
    <source>
        <dbReference type="Pfam" id="PF09335"/>
    </source>
</evidence>
<dbReference type="PANTHER" id="PTHR30353:SF15">
    <property type="entry name" value="INNER MEMBRANE PROTEIN YABI"/>
    <property type="match status" value="1"/>
</dbReference>
<evidence type="ECO:0000256" key="1">
    <source>
        <dbReference type="ARBA" id="ARBA00004651"/>
    </source>
</evidence>
<sequence length="218" mass="23891">MSTELQAVGFLQHAAPTTVWLVVLSFVFLECAFIIGLFLPGDSLLFAAGVVLASHDYELGAWLLAGSASVLAVAGNQVGYLIGRRTGTHILARKDGRILNRANLNKARAFIDRWGFWSVVVARWLPWIRTLAPMIAGAARMDNRKFILANTVGALVWVPTLLLAGYYGAGLLNSLPWLKQAVTVASVAFFILGTSYGIYRYRQEMRKPLDEEPVPSTP</sequence>
<comment type="subcellular location">
    <subcellularLocation>
        <location evidence="1 7">Cell membrane</location>
        <topology evidence="1 7">Multi-pass membrane protein</topology>
    </subcellularLocation>
</comment>
<gene>
    <name evidence="9" type="ORF">GCM10023321_65970</name>
</gene>
<dbReference type="Pfam" id="PF09335">
    <property type="entry name" value="VTT_dom"/>
    <property type="match status" value="1"/>
</dbReference>
<dbReference type="RefSeq" id="WP_345703331.1">
    <property type="nucleotide sequence ID" value="NZ_BAABJP010000043.1"/>
</dbReference>
<organism evidence="9 10">
    <name type="scientific">Pseudonocardia eucalypti</name>
    <dbReference type="NCBI Taxonomy" id="648755"/>
    <lineage>
        <taxon>Bacteria</taxon>
        <taxon>Bacillati</taxon>
        <taxon>Actinomycetota</taxon>
        <taxon>Actinomycetes</taxon>
        <taxon>Pseudonocardiales</taxon>
        <taxon>Pseudonocardiaceae</taxon>
        <taxon>Pseudonocardia</taxon>
    </lineage>
</organism>
<dbReference type="PANTHER" id="PTHR30353">
    <property type="entry name" value="INNER MEMBRANE PROTEIN DEDA-RELATED"/>
    <property type="match status" value="1"/>
</dbReference>
<evidence type="ECO:0000256" key="4">
    <source>
        <dbReference type="ARBA" id="ARBA00022692"/>
    </source>
</evidence>
<proteinExistence type="inferred from homology"/>
<evidence type="ECO:0000256" key="6">
    <source>
        <dbReference type="ARBA" id="ARBA00023136"/>
    </source>
</evidence>
<reference evidence="10" key="1">
    <citation type="journal article" date="2019" name="Int. J. Syst. Evol. Microbiol.">
        <title>The Global Catalogue of Microorganisms (GCM) 10K type strain sequencing project: providing services to taxonomists for standard genome sequencing and annotation.</title>
        <authorList>
            <consortium name="The Broad Institute Genomics Platform"/>
            <consortium name="The Broad Institute Genome Sequencing Center for Infectious Disease"/>
            <person name="Wu L."/>
            <person name="Ma J."/>
        </authorList>
    </citation>
    <scope>NUCLEOTIDE SEQUENCE [LARGE SCALE GENOMIC DNA]</scope>
    <source>
        <strain evidence="10">JCM 18303</strain>
    </source>
</reference>
<protein>
    <submittedName>
        <fullName evidence="9">DedA family protein</fullName>
    </submittedName>
</protein>
<keyword evidence="4 7" id="KW-0812">Transmembrane</keyword>
<feature type="transmembrane region" description="Helical" evidence="7">
    <location>
        <begin position="181"/>
        <end position="199"/>
    </location>
</feature>
<name>A0ABP9QZB7_9PSEU</name>
<keyword evidence="6 7" id="KW-0472">Membrane</keyword>
<evidence type="ECO:0000256" key="5">
    <source>
        <dbReference type="ARBA" id="ARBA00022989"/>
    </source>
</evidence>
<evidence type="ECO:0000256" key="7">
    <source>
        <dbReference type="RuleBase" id="RU367016"/>
    </source>
</evidence>